<reference evidence="2 3" key="1">
    <citation type="submission" date="2010-12" db="EMBL/GenBank/DDBJ databases">
        <authorList>
            <person name="Muzny D."/>
            <person name="Qin X."/>
            <person name="Deng J."/>
            <person name="Jiang H."/>
            <person name="Liu Y."/>
            <person name="Qu J."/>
            <person name="Song X.-Z."/>
            <person name="Zhang L."/>
            <person name="Thornton R."/>
            <person name="Coyle M."/>
            <person name="Francisco L."/>
            <person name="Jackson L."/>
            <person name="Javaid M."/>
            <person name="Korchina V."/>
            <person name="Kovar C."/>
            <person name="Mata R."/>
            <person name="Mathew T."/>
            <person name="Ngo R."/>
            <person name="Nguyen L."/>
            <person name="Nguyen N."/>
            <person name="Okwuonu G."/>
            <person name="Ongeri F."/>
            <person name="Pham C."/>
            <person name="Simmons D."/>
            <person name="Wilczek-Boney K."/>
            <person name="Hale W."/>
            <person name="Jakkamsetti A."/>
            <person name="Pham P."/>
            <person name="Ruth R."/>
            <person name="San Lucas F."/>
            <person name="Warren J."/>
            <person name="Zhang J."/>
            <person name="Zhao Z."/>
            <person name="Zhou C."/>
            <person name="Zhu D."/>
            <person name="Lee S."/>
            <person name="Bess C."/>
            <person name="Blankenburg K."/>
            <person name="Forbes L."/>
            <person name="Fu Q."/>
            <person name="Gubbala S."/>
            <person name="Hirani K."/>
            <person name="Jayaseelan J.C."/>
            <person name="Lara F."/>
            <person name="Munidasa M."/>
            <person name="Palculict T."/>
            <person name="Patil S."/>
            <person name="Pu L.-L."/>
            <person name="Saada N."/>
            <person name="Tang L."/>
            <person name="Weissenberger G."/>
            <person name="Zhu Y."/>
            <person name="Hemphill L."/>
            <person name="Shang Y."/>
            <person name="Youmans B."/>
            <person name="Ayvaz T."/>
            <person name="Ross M."/>
            <person name="Santibanez J."/>
            <person name="Aqrawi P."/>
            <person name="Gross S."/>
            <person name="Joshi V."/>
            <person name="Fowler G."/>
            <person name="Nazareth L."/>
            <person name="Reid J."/>
            <person name="Worley K."/>
            <person name="Petrosino J."/>
            <person name="Highlander S."/>
            <person name="Gibbs R."/>
        </authorList>
    </citation>
    <scope>NUCLEOTIDE SEQUENCE [LARGE SCALE GENOMIC DNA]</scope>
    <source>
        <strain evidence="2 3">DSM 3986</strain>
    </source>
</reference>
<name>E6LJF0_9FIRM</name>
<proteinExistence type="predicted"/>
<dbReference type="HOGENOM" id="CLU_034083_2_1_9"/>
<feature type="compositionally biased region" description="Acidic residues" evidence="1">
    <location>
        <begin position="468"/>
        <end position="489"/>
    </location>
</feature>
<dbReference type="InterPro" id="IPR021145">
    <property type="entry name" value="Portal_protein_SPP1_Gp6-like"/>
</dbReference>
<dbReference type="Proteomes" id="UP000003434">
    <property type="component" value="Unassembled WGS sequence"/>
</dbReference>
<accession>E6LJF0</accession>
<gene>
    <name evidence="2" type="ORF">HMPREF0381_0085</name>
</gene>
<dbReference type="AlphaFoldDB" id="E6LJF0"/>
<evidence type="ECO:0000313" key="2">
    <source>
        <dbReference type="EMBL" id="EFU78084.1"/>
    </source>
</evidence>
<evidence type="ECO:0000313" key="3">
    <source>
        <dbReference type="Proteomes" id="UP000003434"/>
    </source>
</evidence>
<sequence>MKRDEDYPDFTGFIDALDREGITEELISKLTARHATNRLHTKNLYERYKCYEDKVPIFGREPRFIDRDLEALGGKQLNNRLNHDFFGEINDVMIGYFAGKAAAYSYATDNDSLEETGGEDGVSEAQKCLTDFITSNNFYDLNQEVTKYASVCGYAGRLFYINKDGEESCMVVPPFECFVVSKDKVQSPSYAVRYYSYTDIDGVEKWKAEGYDAKSIYYFEGTPGAFQFIKAEAHLFDYCPLQLIPLNGEMMSSAERVLTLIDEYDQTVSDNANDAEGNTQAQQVFDGVDISDEEIIKSKVSGSILIPPVLQGSTHSVYYLTKDINDGFNEHHLDRLERNIYRFSKTPNLNDQSFGSASGISLKFKLTAFEAKCGAFEAKISGADTYMFKVIGSAFNKRGIAFDYLQCYSEYKRNFPVDVASEANAVQALINAGVPDEIAYNYLSFVDDIDYLMELKEKKKQDAVDMFTPDDDKDENADDLEDDNGDDES</sequence>
<dbReference type="NCBIfam" id="TIGR01538">
    <property type="entry name" value="portal_SPP1"/>
    <property type="match status" value="1"/>
</dbReference>
<dbReference type="Pfam" id="PF05133">
    <property type="entry name" value="SPP1_portal"/>
    <property type="match status" value="1"/>
</dbReference>
<feature type="region of interest" description="Disordered" evidence="1">
    <location>
        <begin position="463"/>
        <end position="489"/>
    </location>
</feature>
<evidence type="ECO:0000256" key="1">
    <source>
        <dbReference type="SAM" id="MobiDB-lite"/>
    </source>
</evidence>
<dbReference type="RefSeq" id="WP_008749858.1">
    <property type="nucleotide sequence ID" value="NZ_GL622296.1"/>
</dbReference>
<dbReference type="EMBL" id="AEPW01000001">
    <property type="protein sequence ID" value="EFU78084.1"/>
    <property type="molecule type" value="Genomic_DNA"/>
</dbReference>
<dbReference type="eggNOG" id="ENOG502Z7Z6">
    <property type="taxonomic scope" value="Bacteria"/>
</dbReference>
<comment type="caution">
    <text evidence="2">The sequence shown here is derived from an EMBL/GenBank/DDBJ whole genome shotgun (WGS) entry which is preliminary data.</text>
</comment>
<dbReference type="InterPro" id="IPR006428">
    <property type="entry name" value="Portal_SPP1-type"/>
</dbReference>
<protein>
    <submittedName>
        <fullName evidence="2">Phage portal protein, SPP1 family</fullName>
    </submittedName>
</protein>
<organism evidence="2 3">
    <name type="scientific">Lachnoanaerobaculum saburreum DSM 3986</name>
    <dbReference type="NCBI Taxonomy" id="887325"/>
    <lineage>
        <taxon>Bacteria</taxon>
        <taxon>Bacillati</taxon>
        <taxon>Bacillota</taxon>
        <taxon>Clostridia</taxon>
        <taxon>Lachnospirales</taxon>
        <taxon>Lachnospiraceae</taxon>
        <taxon>Lachnoanaerobaculum</taxon>
    </lineage>
</organism>